<dbReference type="Proteomes" id="UP000237662">
    <property type="component" value="Unassembled WGS sequence"/>
</dbReference>
<organism evidence="1 2">
    <name type="scientific">Neolewinella xylanilytica</name>
    <dbReference type="NCBI Taxonomy" id="1514080"/>
    <lineage>
        <taxon>Bacteria</taxon>
        <taxon>Pseudomonadati</taxon>
        <taxon>Bacteroidota</taxon>
        <taxon>Saprospiria</taxon>
        <taxon>Saprospirales</taxon>
        <taxon>Lewinellaceae</taxon>
        <taxon>Neolewinella</taxon>
    </lineage>
</organism>
<dbReference type="PANTHER" id="PTHR31984">
    <property type="entry name" value="TRANSPORTER, PUTATIVE (DUF179)-RELATED"/>
    <property type="match status" value="1"/>
</dbReference>
<dbReference type="Pfam" id="PF02622">
    <property type="entry name" value="DUF179"/>
    <property type="match status" value="1"/>
</dbReference>
<dbReference type="RefSeq" id="WP_104420946.1">
    <property type="nucleotide sequence ID" value="NZ_PTJC01000006.1"/>
</dbReference>
<dbReference type="InterPro" id="IPR003774">
    <property type="entry name" value="AlgH-like"/>
</dbReference>
<gene>
    <name evidence="1" type="ORF">CLV84_3449</name>
</gene>
<accession>A0A2S6I5S6</accession>
<proteinExistence type="predicted"/>
<keyword evidence="2" id="KW-1185">Reference proteome</keyword>
<dbReference type="AlphaFoldDB" id="A0A2S6I5S6"/>
<dbReference type="EMBL" id="PTJC01000006">
    <property type="protein sequence ID" value="PPK86518.1"/>
    <property type="molecule type" value="Genomic_DNA"/>
</dbReference>
<reference evidence="1 2" key="1">
    <citation type="submission" date="2018-02" db="EMBL/GenBank/DDBJ databases">
        <title>Genomic Encyclopedia of Archaeal and Bacterial Type Strains, Phase II (KMG-II): from individual species to whole genera.</title>
        <authorList>
            <person name="Goeker M."/>
        </authorList>
    </citation>
    <scope>NUCLEOTIDE SEQUENCE [LARGE SCALE GENOMIC DNA]</scope>
    <source>
        <strain evidence="1 2">DSM 29526</strain>
    </source>
</reference>
<name>A0A2S6I5S6_9BACT</name>
<dbReference type="Gene3D" id="3.40.1740.10">
    <property type="entry name" value="VC0467-like"/>
    <property type="match status" value="1"/>
</dbReference>
<evidence type="ECO:0000313" key="2">
    <source>
        <dbReference type="Proteomes" id="UP000237662"/>
    </source>
</evidence>
<evidence type="ECO:0000313" key="1">
    <source>
        <dbReference type="EMBL" id="PPK86518.1"/>
    </source>
</evidence>
<dbReference type="PANTHER" id="PTHR31984:SF17">
    <property type="entry name" value="TRANSCRIPTIONAL REGULATOR"/>
    <property type="match status" value="1"/>
</dbReference>
<protein>
    <submittedName>
        <fullName evidence="1">Putative transcriptional regulator</fullName>
    </submittedName>
</protein>
<dbReference type="SUPFAM" id="SSF143456">
    <property type="entry name" value="VC0467-like"/>
    <property type="match status" value="1"/>
</dbReference>
<dbReference type="OrthoDB" id="9807486at2"/>
<comment type="caution">
    <text evidence="1">The sequence shown here is derived from an EMBL/GenBank/DDBJ whole genome shotgun (WGS) entry which is preliminary data.</text>
</comment>
<sequence>MSDEIRNGTILLAEPFMLDQNFKRSTILLVEHNEEGSLGFIINHKVNMRVDELVKDFPEFDAPVYFGGPVGTDTVHYLHNKGEILEGSDEVVKGIYWGGDYQKLKVLIDQKLITPQDIRFFVGYSGWSEKQLQEELAGGSWVTARMYPNYLFKSQPEKLWAQVMHNKGNTFSVIAGMREEPTYN</sequence>